<evidence type="ECO:0000256" key="3">
    <source>
        <dbReference type="ARBA" id="ARBA00022691"/>
    </source>
</evidence>
<evidence type="ECO:0000259" key="6">
    <source>
        <dbReference type="Pfam" id="PF08100"/>
    </source>
</evidence>
<proteinExistence type="predicted"/>
<dbReference type="AlphaFoldDB" id="A0AAN9ICS1"/>
<dbReference type="GO" id="GO:0008757">
    <property type="term" value="F:S-adenosylmethionine-dependent methyltransferase activity"/>
    <property type="evidence" value="ECO:0007669"/>
    <property type="project" value="UniProtKB-ARBA"/>
</dbReference>
<dbReference type="Gene3D" id="3.40.50.150">
    <property type="entry name" value="Vaccinia Virus protein VP39"/>
    <property type="match status" value="1"/>
</dbReference>
<keyword evidence="2" id="KW-0808">Transferase</keyword>
<evidence type="ECO:0000256" key="2">
    <source>
        <dbReference type="ARBA" id="ARBA00022679"/>
    </source>
</evidence>
<feature type="active site" description="Proton acceptor" evidence="4">
    <location>
        <position position="275"/>
    </location>
</feature>
<evidence type="ECO:0008006" key="9">
    <source>
        <dbReference type="Google" id="ProtNLM"/>
    </source>
</evidence>
<dbReference type="EMBL" id="JAYWIO010000003">
    <property type="protein sequence ID" value="KAK7274537.1"/>
    <property type="molecule type" value="Genomic_DNA"/>
</dbReference>
<evidence type="ECO:0000313" key="7">
    <source>
        <dbReference type="EMBL" id="KAK7274537.1"/>
    </source>
</evidence>
<dbReference type="SUPFAM" id="SSF53335">
    <property type="entry name" value="S-adenosyl-L-methionine-dependent methyltransferases"/>
    <property type="match status" value="1"/>
</dbReference>
<dbReference type="Pfam" id="PF08100">
    <property type="entry name" value="Dimerisation"/>
    <property type="match status" value="1"/>
</dbReference>
<feature type="domain" description="O-methyltransferase C-terminal" evidence="5">
    <location>
        <begin position="145"/>
        <end position="350"/>
    </location>
</feature>
<dbReference type="Gene3D" id="1.10.10.10">
    <property type="entry name" value="Winged helix-like DNA-binding domain superfamily/Winged helix DNA-binding domain"/>
    <property type="match status" value="1"/>
</dbReference>
<dbReference type="InterPro" id="IPR016461">
    <property type="entry name" value="COMT-like"/>
</dbReference>
<feature type="domain" description="O-methyltransferase dimerisation" evidence="6">
    <location>
        <begin position="31"/>
        <end position="121"/>
    </location>
</feature>
<dbReference type="GO" id="GO:0008171">
    <property type="term" value="F:O-methyltransferase activity"/>
    <property type="evidence" value="ECO:0007669"/>
    <property type="project" value="InterPro"/>
</dbReference>
<evidence type="ECO:0000313" key="8">
    <source>
        <dbReference type="Proteomes" id="UP001372338"/>
    </source>
</evidence>
<dbReference type="Proteomes" id="UP001372338">
    <property type="component" value="Unassembled WGS sequence"/>
</dbReference>
<dbReference type="InterPro" id="IPR036388">
    <property type="entry name" value="WH-like_DNA-bd_sf"/>
</dbReference>
<dbReference type="InterPro" id="IPR001077">
    <property type="entry name" value="COMT_C"/>
</dbReference>
<dbReference type="SUPFAM" id="SSF46785">
    <property type="entry name" value="Winged helix' DNA-binding domain"/>
    <property type="match status" value="1"/>
</dbReference>
<protein>
    <recommendedName>
        <fullName evidence="9">O-methyltransferase</fullName>
    </recommendedName>
</protein>
<dbReference type="InterPro" id="IPR029063">
    <property type="entry name" value="SAM-dependent_MTases_sf"/>
</dbReference>
<dbReference type="FunFam" id="1.10.10.10:FF:000357">
    <property type="entry name" value="Caffeic acid 3-O-methyltransferase"/>
    <property type="match status" value="1"/>
</dbReference>
<dbReference type="GO" id="GO:0046983">
    <property type="term" value="F:protein dimerization activity"/>
    <property type="evidence" value="ECO:0007669"/>
    <property type="project" value="InterPro"/>
</dbReference>
<dbReference type="PROSITE" id="PS51683">
    <property type="entry name" value="SAM_OMT_II"/>
    <property type="match status" value="1"/>
</dbReference>
<accession>A0AAN9ICS1</accession>
<sequence length="366" mass="40647">MDSNSKENQLPTEVAKDDAYQTALLLGNLRIFSAFLNAAVDLNLFEIIAKSTRSSSSNNMCSASEIASQLPNQHPDLANRLDRMLPLLASFSLLTCSLRTNEEEDGKSERVYALSPVGEYFAFVHDGGSTAPLSALMHRGFDDLWKNVKDAFIDPNNIYSEKVFGMPVYQYTQTNKEMKDIFLKAMAHFSPLEMKMVLKKYEGFEGISTLVDVGGGVGQALKLIISKYPKIKGINFDLPHVIHSAPPHPGIEHVGGDMFESVPKGDAIMLKLICHNWSDEKCVELLKNCHKALPQHGKVIILDRVMLQVPNSSTTSKQAFLVDGLMFLTNGGKERTENEFESLCRSSGFSRFHVACNEPGVIEFHK</sequence>
<keyword evidence="1" id="KW-0489">Methyltransferase</keyword>
<dbReference type="Pfam" id="PF00891">
    <property type="entry name" value="Methyltransf_2"/>
    <property type="match status" value="1"/>
</dbReference>
<evidence type="ECO:0000259" key="5">
    <source>
        <dbReference type="Pfam" id="PF00891"/>
    </source>
</evidence>
<evidence type="ECO:0000256" key="1">
    <source>
        <dbReference type="ARBA" id="ARBA00022603"/>
    </source>
</evidence>
<evidence type="ECO:0000256" key="4">
    <source>
        <dbReference type="PIRSR" id="PIRSR005739-1"/>
    </source>
</evidence>
<dbReference type="PIRSF" id="PIRSF005739">
    <property type="entry name" value="O-mtase"/>
    <property type="match status" value="1"/>
</dbReference>
<reference evidence="7 8" key="1">
    <citation type="submission" date="2024-01" db="EMBL/GenBank/DDBJ databases">
        <title>The genomes of 5 underutilized Papilionoideae crops provide insights into root nodulation and disease resistanc.</title>
        <authorList>
            <person name="Yuan L."/>
        </authorList>
    </citation>
    <scope>NUCLEOTIDE SEQUENCE [LARGE SCALE GENOMIC DNA]</scope>
    <source>
        <strain evidence="7">ZHUSHIDOU_FW_LH</strain>
        <tissue evidence="7">Leaf</tissue>
    </source>
</reference>
<keyword evidence="8" id="KW-1185">Reference proteome</keyword>
<dbReference type="PANTHER" id="PTHR11746">
    <property type="entry name" value="O-METHYLTRANSFERASE"/>
    <property type="match status" value="1"/>
</dbReference>
<dbReference type="InterPro" id="IPR012967">
    <property type="entry name" value="COMT_dimerisation"/>
</dbReference>
<keyword evidence="3" id="KW-0949">S-adenosyl-L-methionine</keyword>
<dbReference type="InterPro" id="IPR036390">
    <property type="entry name" value="WH_DNA-bd_sf"/>
</dbReference>
<name>A0AAN9ICS1_CROPI</name>
<comment type="caution">
    <text evidence="7">The sequence shown here is derived from an EMBL/GenBank/DDBJ whole genome shotgun (WGS) entry which is preliminary data.</text>
</comment>
<dbReference type="GO" id="GO:0032259">
    <property type="term" value="P:methylation"/>
    <property type="evidence" value="ECO:0007669"/>
    <property type="project" value="UniProtKB-KW"/>
</dbReference>
<gene>
    <name evidence="7" type="ORF">RIF29_15631</name>
</gene>
<organism evidence="7 8">
    <name type="scientific">Crotalaria pallida</name>
    <name type="common">Smooth rattlebox</name>
    <name type="synonym">Crotalaria striata</name>
    <dbReference type="NCBI Taxonomy" id="3830"/>
    <lineage>
        <taxon>Eukaryota</taxon>
        <taxon>Viridiplantae</taxon>
        <taxon>Streptophyta</taxon>
        <taxon>Embryophyta</taxon>
        <taxon>Tracheophyta</taxon>
        <taxon>Spermatophyta</taxon>
        <taxon>Magnoliopsida</taxon>
        <taxon>eudicotyledons</taxon>
        <taxon>Gunneridae</taxon>
        <taxon>Pentapetalae</taxon>
        <taxon>rosids</taxon>
        <taxon>fabids</taxon>
        <taxon>Fabales</taxon>
        <taxon>Fabaceae</taxon>
        <taxon>Papilionoideae</taxon>
        <taxon>50 kb inversion clade</taxon>
        <taxon>genistoids sensu lato</taxon>
        <taxon>core genistoids</taxon>
        <taxon>Crotalarieae</taxon>
        <taxon>Crotalaria</taxon>
    </lineage>
</organism>